<evidence type="ECO:0000313" key="2">
    <source>
        <dbReference type="EMBL" id="KAG0314267.1"/>
    </source>
</evidence>
<dbReference type="OrthoDB" id="2340248at2759"/>
<evidence type="ECO:0008006" key="4">
    <source>
        <dbReference type="Google" id="ProtNLM"/>
    </source>
</evidence>
<organism evidence="2 3">
    <name type="scientific">Dissophora globulifera</name>
    <dbReference type="NCBI Taxonomy" id="979702"/>
    <lineage>
        <taxon>Eukaryota</taxon>
        <taxon>Fungi</taxon>
        <taxon>Fungi incertae sedis</taxon>
        <taxon>Mucoromycota</taxon>
        <taxon>Mortierellomycotina</taxon>
        <taxon>Mortierellomycetes</taxon>
        <taxon>Mortierellales</taxon>
        <taxon>Mortierellaceae</taxon>
        <taxon>Dissophora</taxon>
    </lineage>
</organism>
<gene>
    <name evidence="2" type="ORF">BGZ99_008265</name>
</gene>
<evidence type="ECO:0000256" key="1">
    <source>
        <dbReference type="SAM" id="SignalP"/>
    </source>
</evidence>
<feature type="chain" id="PRO_5040295910" description="Secreted protein" evidence="1">
    <location>
        <begin position="23"/>
        <end position="290"/>
    </location>
</feature>
<keyword evidence="3" id="KW-1185">Reference proteome</keyword>
<protein>
    <recommendedName>
        <fullName evidence="4">Secreted protein</fullName>
    </recommendedName>
</protein>
<dbReference type="Proteomes" id="UP000738325">
    <property type="component" value="Unassembled WGS sequence"/>
</dbReference>
<name>A0A9P6RBS0_9FUNG</name>
<sequence length="290" mass="30247">MKLSAAIAFGAVVAVSSSTVEGVISAGCTAYLNGLAAATNPLAACRTYTAIGFPDITHANDHDTVKLQSALTTYCAKPACTAAQYAGVYKDLQTNCAADMTADNQQTLGTVMYMWYMSPAQHDAVCFQNAAKTNSCVVDSINEMIARAQLPDANPNEDDLYGYIQYVTPFANTVGVNATAFCSPCNQQVANIFSNYYTKTPSPYTLNFAQNLTSVTLNTDLMDKYKRTCSVTLGLPIASGNGTAPAGSFQPTNQTQSGGKTTSAAARGSAYSLGGLVASAAMVAGALLMI</sequence>
<comment type="caution">
    <text evidence="2">The sequence shown here is derived from an EMBL/GenBank/DDBJ whole genome shotgun (WGS) entry which is preliminary data.</text>
</comment>
<evidence type="ECO:0000313" key="3">
    <source>
        <dbReference type="Proteomes" id="UP000738325"/>
    </source>
</evidence>
<reference evidence="2" key="1">
    <citation type="journal article" date="2020" name="Fungal Divers.">
        <title>Resolving the Mortierellaceae phylogeny through synthesis of multi-gene phylogenetics and phylogenomics.</title>
        <authorList>
            <person name="Vandepol N."/>
            <person name="Liber J."/>
            <person name="Desiro A."/>
            <person name="Na H."/>
            <person name="Kennedy M."/>
            <person name="Barry K."/>
            <person name="Grigoriev I.V."/>
            <person name="Miller A.N."/>
            <person name="O'Donnell K."/>
            <person name="Stajich J.E."/>
            <person name="Bonito G."/>
        </authorList>
    </citation>
    <scope>NUCLEOTIDE SEQUENCE</scope>
    <source>
        <strain evidence="2">REB-010B</strain>
    </source>
</reference>
<proteinExistence type="predicted"/>
<accession>A0A9P6RBS0</accession>
<feature type="signal peptide" evidence="1">
    <location>
        <begin position="1"/>
        <end position="22"/>
    </location>
</feature>
<dbReference type="EMBL" id="JAAAIP010000630">
    <property type="protein sequence ID" value="KAG0314267.1"/>
    <property type="molecule type" value="Genomic_DNA"/>
</dbReference>
<dbReference type="AlphaFoldDB" id="A0A9P6RBS0"/>
<keyword evidence="1" id="KW-0732">Signal</keyword>